<feature type="domain" description="Centromere protein H C-terminal" evidence="8">
    <location>
        <begin position="115"/>
        <end position="228"/>
    </location>
</feature>
<comment type="subcellular location">
    <subcellularLocation>
        <location evidence="2">Chromosome</location>
        <location evidence="2">Centromere</location>
        <location evidence="2">Kinetochore</location>
    </subcellularLocation>
    <subcellularLocation>
        <location evidence="1">Nucleus</location>
    </subcellularLocation>
</comment>
<dbReference type="PANTHER" id="PTHR48122:SF1">
    <property type="entry name" value="CENTROMERE PROTEIN H"/>
    <property type="match status" value="1"/>
</dbReference>
<gene>
    <name evidence="9" type="primary">CENPH</name>
</gene>
<dbReference type="AlphaFoldDB" id="A0A8C4LHT2"/>
<dbReference type="InterPro" id="IPR008426">
    <property type="entry name" value="CENP-H_C"/>
</dbReference>
<dbReference type="GO" id="GO:0007059">
    <property type="term" value="P:chromosome segregation"/>
    <property type="evidence" value="ECO:0007669"/>
    <property type="project" value="TreeGrafter"/>
</dbReference>
<dbReference type="GO" id="GO:0005634">
    <property type="term" value="C:nucleus"/>
    <property type="evidence" value="ECO:0007669"/>
    <property type="project" value="UniProtKB-SubCell"/>
</dbReference>
<keyword evidence="4" id="KW-0995">Kinetochore</keyword>
<evidence type="ECO:0000313" key="9">
    <source>
        <dbReference type="Ensembl" id="ENSEASP00005009507.1"/>
    </source>
</evidence>
<dbReference type="PANTHER" id="PTHR48122">
    <property type="entry name" value="CENTROMERE PROTEIN H"/>
    <property type="match status" value="1"/>
</dbReference>
<dbReference type="GO" id="GO:0043515">
    <property type="term" value="F:kinetochore binding"/>
    <property type="evidence" value="ECO:0007669"/>
    <property type="project" value="TreeGrafter"/>
</dbReference>
<dbReference type="Ensembl" id="ENSEAST00005010327.1">
    <property type="protein sequence ID" value="ENSEASP00005009507.1"/>
    <property type="gene ID" value="ENSEASG00005006780.1"/>
</dbReference>
<dbReference type="Pfam" id="PF05837">
    <property type="entry name" value="CENP-H"/>
    <property type="match status" value="1"/>
</dbReference>
<evidence type="ECO:0000256" key="2">
    <source>
        <dbReference type="ARBA" id="ARBA00004629"/>
    </source>
</evidence>
<keyword evidence="3" id="KW-0158">Chromosome</keyword>
<organism evidence="9">
    <name type="scientific">Equus asinus asinus</name>
    <dbReference type="NCBI Taxonomy" id="83772"/>
    <lineage>
        <taxon>Eukaryota</taxon>
        <taxon>Metazoa</taxon>
        <taxon>Chordata</taxon>
        <taxon>Craniata</taxon>
        <taxon>Vertebrata</taxon>
        <taxon>Euteleostomi</taxon>
        <taxon>Mammalia</taxon>
        <taxon>Eutheria</taxon>
        <taxon>Laurasiatheria</taxon>
        <taxon>Perissodactyla</taxon>
        <taxon>Equidae</taxon>
        <taxon>Equus</taxon>
    </lineage>
</organism>
<dbReference type="GO" id="GO:0051382">
    <property type="term" value="P:kinetochore assembly"/>
    <property type="evidence" value="ECO:0007669"/>
    <property type="project" value="InterPro"/>
</dbReference>
<keyword evidence="6" id="KW-0137">Centromere</keyword>
<keyword evidence="5" id="KW-0539">Nucleus</keyword>
<comment type="similarity">
    <text evidence="7">Belongs to the CENP-H/MCM16 family.</text>
</comment>
<accession>A0A8C4LHT2</accession>
<evidence type="ECO:0000256" key="4">
    <source>
        <dbReference type="ARBA" id="ARBA00022838"/>
    </source>
</evidence>
<dbReference type="GO" id="GO:0007052">
    <property type="term" value="P:mitotic spindle organization"/>
    <property type="evidence" value="ECO:0007669"/>
    <property type="project" value="TreeGrafter"/>
</dbReference>
<sequence>MFLFHTHFPRPRMEGDCQDGSKSRGLRDFLFSLSVFRLRAQTKQQLLEYKSMIDASKYFHFHIRFCEFDGVQYTRENKINFPKNYLFREWEGQHKSTIPYKKAKSSLAPALRNYVLMDHMKHVLKLNKLIMKSQQVTLHIRLLMHSHVFKLKQASESKLLEIQTEKNKQKDDLDSMENSDKIKTIQQNLQMEIQITTVIQHVFQNLILGSKANWAEDSAFKETVLQLEKNLTMI</sequence>
<reference evidence="9" key="1">
    <citation type="submission" date="2023-03" db="UniProtKB">
        <authorList>
            <consortium name="Ensembl"/>
        </authorList>
    </citation>
    <scope>IDENTIFICATION</scope>
</reference>
<dbReference type="InterPro" id="IPR040034">
    <property type="entry name" value="CENP-H"/>
</dbReference>
<evidence type="ECO:0000256" key="3">
    <source>
        <dbReference type="ARBA" id="ARBA00022454"/>
    </source>
</evidence>
<dbReference type="GO" id="GO:0000776">
    <property type="term" value="C:kinetochore"/>
    <property type="evidence" value="ECO:0007669"/>
    <property type="project" value="UniProtKB-KW"/>
</dbReference>
<evidence type="ECO:0000256" key="1">
    <source>
        <dbReference type="ARBA" id="ARBA00004123"/>
    </source>
</evidence>
<proteinExistence type="inferred from homology"/>
<name>A0A8C4LHT2_EQUAS</name>
<protein>
    <submittedName>
        <fullName evidence="9">Centromere protein H</fullName>
    </submittedName>
</protein>
<evidence type="ECO:0000256" key="5">
    <source>
        <dbReference type="ARBA" id="ARBA00023242"/>
    </source>
</evidence>
<evidence type="ECO:0000256" key="6">
    <source>
        <dbReference type="ARBA" id="ARBA00023328"/>
    </source>
</evidence>
<evidence type="ECO:0000256" key="7">
    <source>
        <dbReference type="ARBA" id="ARBA00025735"/>
    </source>
</evidence>
<evidence type="ECO:0000259" key="8">
    <source>
        <dbReference type="Pfam" id="PF05837"/>
    </source>
</evidence>